<proteinExistence type="predicted"/>
<reference evidence="1" key="1">
    <citation type="submission" date="2023-02" db="EMBL/GenBank/DDBJ databases">
        <title>Pathogen: clinical or host-associated sample.</title>
        <authorList>
            <person name="Hergert J."/>
            <person name="Casey R."/>
            <person name="Wagner J."/>
            <person name="Young E.L."/>
            <person name="Oakeson K.F."/>
        </authorList>
    </citation>
    <scope>NUCLEOTIDE SEQUENCE</scope>
    <source>
        <strain evidence="1">2022CK-00830</strain>
    </source>
</reference>
<accession>A0AAX3N3U0</accession>
<protein>
    <recommendedName>
        <fullName evidence="3">Transcriptional regulator</fullName>
    </recommendedName>
</protein>
<evidence type="ECO:0000313" key="2">
    <source>
        <dbReference type="Proteomes" id="UP001220962"/>
    </source>
</evidence>
<name>A0AAX3N3U0_9BACL</name>
<dbReference type="AlphaFoldDB" id="A0AAX3N3U0"/>
<dbReference type="Proteomes" id="UP001220962">
    <property type="component" value="Chromosome"/>
</dbReference>
<dbReference type="RefSeq" id="WP_274359474.1">
    <property type="nucleotide sequence ID" value="NZ_CP118101.1"/>
</dbReference>
<evidence type="ECO:0000313" key="1">
    <source>
        <dbReference type="EMBL" id="WDH83339.1"/>
    </source>
</evidence>
<evidence type="ECO:0008006" key="3">
    <source>
        <dbReference type="Google" id="ProtNLM"/>
    </source>
</evidence>
<dbReference type="EMBL" id="CP118101">
    <property type="protein sequence ID" value="WDH83339.1"/>
    <property type="molecule type" value="Genomic_DNA"/>
</dbReference>
<gene>
    <name evidence="1" type="ORF">PUW23_03585</name>
</gene>
<organism evidence="1 2">
    <name type="scientific">Paenibacillus urinalis</name>
    <dbReference type="NCBI Taxonomy" id="521520"/>
    <lineage>
        <taxon>Bacteria</taxon>
        <taxon>Bacillati</taxon>
        <taxon>Bacillota</taxon>
        <taxon>Bacilli</taxon>
        <taxon>Bacillales</taxon>
        <taxon>Paenibacillaceae</taxon>
        <taxon>Paenibacillus</taxon>
    </lineage>
</organism>
<sequence>MYGHQFYQFPNSIRVEYLNKELQSGRYDTLEELAAEIFIDIEDLKEELRVGGYYFVHELNRFVKIEVEQVG</sequence>